<feature type="DNA-binding region" description="OmpR/PhoB-type" evidence="7">
    <location>
        <begin position="143"/>
        <end position="241"/>
    </location>
</feature>
<dbReference type="SMART" id="SM00862">
    <property type="entry name" value="Trans_reg_C"/>
    <property type="match status" value="1"/>
</dbReference>
<dbReference type="Pfam" id="PF00486">
    <property type="entry name" value="Trans_reg_C"/>
    <property type="match status" value="1"/>
</dbReference>
<evidence type="ECO:0000259" key="9">
    <source>
        <dbReference type="PROSITE" id="PS51755"/>
    </source>
</evidence>
<protein>
    <submittedName>
        <fullName evidence="10">Response regulator</fullName>
    </submittedName>
</protein>
<keyword evidence="4 7" id="KW-0238">DNA-binding</keyword>
<dbReference type="InterPro" id="IPR016032">
    <property type="entry name" value="Sig_transdc_resp-reg_C-effctor"/>
</dbReference>
<dbReference type="InterPro" id="IPR001867">
    <property type="entry name" value="OmpR/PhoB-type_DNA-bd"/>
</dbReference>
<dbReference type="InParanoid" id="F1ZBS5"/>
<dbReference type="PANTHER" id="PTHR48111">
    <property type="entry name" value="REGULATOR OF RPOS"/>
    <property type="match status" value="1"/>
</dbReference>
<dbReference type="SMART" id="SM00448">
    <property type="entry name" value="REC"/>
    <property type="match status" value="1"/>
</dbReference>
<dbReference type="Proteomes" id="UP000004728">
    <property type="component" value="Unassembled WGS sequence"/>
</dbReference>
<evidence type="ECO:0000256" key="4">
    <source>
        <dbReference type="ARBA" id="ARBA00023125"/>
    </source>
</evidence>
<evidence type="ECO:0000259" key="8">
    <source>
        <dbReference type="PROSITE" id="PS50110"/>
    </source>
</evidence>
<feature type="domain" description="OmpR/PhoB-type" evidence="9">
    <location>
        <begin position="143"/>
        <end position="241"/>
    </location>
</feature>
<dbReference type="PROSITE" id="PS50110">
    <property type="entry name" value="RESPONSE_REGULATORY"/>
    <property type="match status" value="1"/>
</dbReference>
<keyword evidence="11" id="KW-1185">Reference proteome</keyword>
<dbReference type="HOGENOM" id="CLU_000445_30_4_5"/>
<dbReference type="Pfam" id="PF00072">
    <property type="entry name" value="Response_reg"/>
    <property type="match status" value="1"/>
</dbReference>
<dbReference type="SUPFAM" id="SSF46894">
    <property type="entry name" value="C-terminal effector domain of the bipartite response regulators"/>
    <property type="match status" value="1"/>
</dbReference>
<evidence type="ECO:0000256" key="5">
    <source>
        <dbReference type="ARBA" id="ARBA00023163"/>
    </source>
</evidence>
<dbReference type="EMBL" id="AEWJ01000051">
    <property type="protein sequence ID" value="EGD57999.1"/>
    <property type="molecule type" value="Genomic_DNA"/>
</dbReference>
<dbReference type="GO" id="GO:0000976">
    <property type="term" value="F:transcription cis-regulatory region binding"/>
    <property type="evidence" value="ECO:0007669"/>
    <property type="project" value="TreeGrafter"/>
</dbReference>
<dbReference type="GO" id="GO:0032993">
    <property type="term" value="C:protein-DNA complex"/>
    <property type="evidence" value="ECO:0007669"/>
    <property type="project" value="TreeGrafter"/>
</dbReference>
<dbReference type="InterPro" id="IPR036388">
    <property type="entry name" value="WH-like_DNA-bd_sf"/>
</dbReference>
<keyword evidence="1 6" id="KW-0597">Phosphoprotein</keyword>
<keyword evidence="5" id="KW-0804">Transcription</keyword>
<dbReference type="InterPro" id="IPR001789">
    <property type="entry name" value="Sig_transdc_resp-reg_receiver"/>
</dbReference>
<keyword evidence="2" id="KW-0902">Two-component regulatory system</keyword>
<evidence type="ECO:0000313" key="11">
    <source>
        <dbReference type="Proteomes" id="UP000004728"/>
    </source>
</evidence>
<dbReference type="GO" id="GO:0005829">
    <property type="term" value="C:cytosol"/>
    <property type="evidence" value="ECO:0007669"/>
    <property type="project" value="TreeGrafter"/>
</dbReference>
<organism evidence="10 11">
    <name type="scientific">Novosphingobium nitrogenifigens DSM 19370</name>
    <dbReference type="NCBI Taxonomy" id="983920"/>
    <lineage>
        <taxon>Bacteria</taxon>
        <taxon>Pseudomonadati</taxon>
        <taxon>Pseudomonadota</taxon>
        <taxon>Alphaproteobacteria</taxon>
        <taxon>Sphingomonadales</taxon>
        <taxon>Sphingomonadaceae</taxon>
        <taxon>Novosphingobium</taxon>
    </lineage>
</organism>
<dbReference type="eggNOG" id="COG0745">
    <property type="taxonomic scope" value="Bacteria"/>
</dbReference>
<dbReference type="Gene3D" id="6.10.250.690">
    <property type="match status" value="1"/>
</dbReference>
<dbReference type="InterPro" id="IPR039420">
    <property type="entry name" value="WalR-like"/>
</dbReference>
<gene>
    <name evidence="10" type="ORF">Y88_3329</name>
</gene>
<evidence type="ECO:0000256" key="7">
    <source>
        <dbReference type="PROSITE-ProRule" id="PRU01091"/>
    </source>
</evidence>
<evidence type="ECO:0000313" key="10">
    <source>
        <dbReference type="EMBL" id="EGD57999.1"/>
    </source>
</evidence>
<evidence type="ECO:0000256" key="1">
    <source>
        <dbReference type="ARBA" id="ARBA00022553"/>
    </source>
</evidence>
<dbReference type="Gene3D" id="1.10.10.10">
    <property type="entry name" value="Winged helix-like DNA-binding domain superfamily/Winged helix DNA-binding domain"/>
    <property type="match status" value="1"/>
</dbReference>
<dbReference type="GO" id="GO:0000156">
    <property type="term" value="F:phosphorelay response regulator activity"/>
    <property type="evidence" value="ECO:0007669"/>
    <property type="project" value="TreeGrafter"/>
</dbReference>
<dbReference type="SUPFAM" id="SSF52172">
    <property type="entry name" value="CheY-like"/>
    <property type="match status" value="1"/>
</dbReference>
<feature type="domain" description="Response regulatory" evidence="8">
    <location>
        <begin position="15"/>
        <end position="129"/>
    </location>
</feature>
<evidence type="ECO:0000256" key="2">
    <source>
        <dbReference type="ARBA" id="ARBA00023012"/>
    </source>
</evidence>
<keyword evidence="3" id="KW-0805">Transcription regulation</keyword>
<feature type="modified residue" description="4-aspartylphosphate" evidence="6">
    <location>
        <position position="64"/>
    </location>
</feature>
<name>F1ZBS5_9SPHN</name>
<proteinExistence type="predicted"/>
<comment type="caution">
    <text evidence="10">The sequence shown here is derived from an EMBL/GenBank/DDBJ whole genome shotgun (WGS) entry which is preliminary data.</text>
</comment>
<dbReference type="InterPro" id="IPR011006">
    <property type="entry name" value="CheY-like_superfamily"/>
</dbReference>
<dbReference type="GO" id="GO:0006355">
    <property type="term" value="P:regulation of DNA-templated transcription"/>
    <property type="evidence" value="ECO:0007669"/>
    <property type="project" value="InterPro"/>
</dbReference>
<evidence type="ECO:0000256" key="6">
    <source>
        <dbReference type="PROSITE-ProRule" id="PRU00169"/>
    </source>
</evidence>
<dbReference type="AlphaFoldDB" id="F1ZBS5"/>
<dbReference type="PANTHER" id="PTHR48111:SF4">
    <property type="entry name" value="DNA-BINDING DUAL TRANSCRIPTIONAL REGULATOR OMPR"/>
    <property type="match status" value="1"/>
</dbReference>
<accession>F1ZBS5</accession>
<dbReference type="Gene3D" id="3.40.50.2300">
    <property type="match status" value="1"/>
</dbReference>
<evidence type="ECO:0000256" key="3">
    <source>
        <dbReference type="ARBA" id="ARBA00023015"/>
    </source>
</evidence>
<dbReference type="CDD" id="cd00383">
    <property type="entry name" value="trans_reg_C"/>
    <property type="match status" value="1"/>
</dbReference>
<dbReference type="CDD" id="cd17624">
    <property type="entry name" value="REC_OmpR_PmrA-like"/>
    <property type="match status" value="1"/>
</dbReference>
<dbReference type="PROSITE" id="PS51755">
    <property type="entry name" value="OMPR_PHOB"/>
    <property type="match status" value="1"/>
</dbReference>
<sequence length="246" mass="28000">MTRRMNQQSDVQEGRILVVEDDPDIRELIIAQLQREPYCVDSACSVEQARREMADTPADLLILDLNLPDGDGIDLCRQLRSDGYEGAIIMVTARDTAIDRVLGLELGADDYLTKPFEPRELLARVRNLLRRFRSATAGRPRNARVARFGPWRLDIHHRRLIGSDDRLVMLSTAEYRLLARFIEAPDRVFSREELLPERSATVAFDRSIDLQISRLRQKLGQEPGGADTVLTVRNEGYVMPGPITFE</sequence>
<dbReference type="STRING" id="983920.Y88_3329"/>
<reference evidence="10 11" key="1">
    <citation type="journal article" date="2012" name="J. Bacteriol.">
        <title>Draft Genome Sequence of Novosphingobium nitrogenifigens Y88T.</title>
        <authorList>
            <person name="Strabala T.J."/>
            <person name="Macdonald L."/>
            <person name="Liu V."/>
            <person name="Smit A.M."/>
        </authorList>
    </citation>
    <scope>NUCLEOTIDE SEQUENCE [LARGE SCALE GENOMIC DNA]</scope>
    <source>
        <strain evidence="10 11">DSM 19370</strain>
    </source>
</reference>